<evidence type="ECO:0000313" key="2">
    <source>
        <dbReference type="EMBL" id="CAL1413350.1"/>
    </source>
</evidence>
<dbReference type="InterPro" id="IPR026960">
    <property type="entry name" value="RVT-Znf"/>
</dbReference>
<dbReference type="InterPro" id="IPR053151">
    <property type="entry name" value="RNase_H-like"/>
</dbReference>
<dbReference type="AlphaFoldDB" id="A0AAV2GVN6"/>
<feature type="domain" description="Reverse transcriptase zinc-binding" evidence="1">
    <location>
        <begin position="85"/>
        <end position="172"/>
    </location>
</feature>
<dbReference type="InterPro" id="IPR012337">
    <property type="entry name" value="RNaseH-like_sf"/>
</dbReference>
<dbReference type="PANTHER" id="PTHR47723">
    <property type="entry name" value="OS05G0353850 PROTEIN"/>
    <property type="match status" value="1"/>
</dbReference>
<reference evidence="2 3" key="1">
    <citation type="submission" date="2024-04" db="EMBL/GenBank/DDBJ databases">
        <authorList>
            <person name="Fracassetti M."/>
        </authorList>
    </citation>
    <scope>NUCLEOTIDE SEQUENCE [LARGE SCALE GENOMIC DNA]</scope>
</reference>
<sequence>MGKRKFFGEIDGWEIANPLATFAPDLSADLLDRPIVDFVLNCRWNSQFLNFYLPQHIVLQVELHPVPQESEDDSRCWRFSENGEFTFRSTYELTKDEDQPHFHHPIWRALWKVPSMHRVRTFLWLAARPRLLTNAERHRRHLTSNPTCKICGGHSETITHVLRDCPFDRATWVELLMDEPDEKFFEPDLHRWLHYYITGRSSNIDATLFAITCWLLWKNRNSLCFEGELQTYTQIQYHSLQLRQQIATAFESFVVGDGGHQHIRYISWQPPPPDWACMNTDGSVTHSPSSTAAGGIVRGGDGRFIKAFAVNLGRGSLRLTWETRARKVLLQTDSAAAVSIIEKATHHHPRYTAVAEIRSWLSKD</sequence>
<keyword evidence="3" id="KW-1185">Reference proteome</keyword>
<gene>
    <name evidence="2" type="ORF">LTRI10_LOCUS52589</name>
</gene>
<dbReference type="SUPFAM" id="SSF53098">
    <property type="entry name" value="Ribonuclease H-like"/>
    <property type="match status" value="1"/>
</dbReference>
<dbReference type="Pfam" id="PF13966">
    <property type="entry name" value="zf-RVT"/>
    <property type="match status" value="1"/>
</dbReference>
<dbReference type="EMBL" id="OZ034822">
    <property type="protein sequence ID" value="CAL1413350.1"/>
    <property type="molecule type" value="Genomic_DNA"/>
</dbReference>
<dbReference type="Proteomes" id="UP001497516">
    <property type="component" value="Chromosome 9"/>
</dbReference>
<dbReference type="CDD" id="cd06222">
    <property type="entry name" value="RNase_H_like"/>
    <property type="match status" value="1"/>
</dbReference>
<dbReference type="InterPro" id="IPR044730">
    <property type="entry name" value="RNase_H-like_dom_plant"/>
</dbReference>
<organism evidence="2 3">
    <name type="scientific">Linum trigynum</name>
    <dbReference type="NCBI Taxonomy" id="586398"/>
    <lineage>
        <taxon>Eukaryota</taxon>
        <taxon>Viridiplantae</taxon>
        <taxon>Streptophyta</taxon>
        <taxon>Embryophyta</taxon>
        <taxon>Tracheophyta</taxon>
        <taxon>Spermatophyta</taxon>
        <taxon>Magnoliopsida</taxon>
        <taxon>eudicotyledons</taxon>
        <taxon>Gunneridae</taxon>
        <taxon>Pentapetalae</taxon>
        <taxon>rosids</taxon>
        <taxon>fabids</taxon>
        <taxon>Malpighiales</taxon>
        <taxon>Linaceae</taxon>
        <taxon>Linum</taxon>
    </lineage>
</organism>
<name>A0AAV2GVN6_9ROSI</name>
<evidence type="ECO:0000259" key="1">
    <source>
        <dbReference type="Pfam" id="PF13966"/>
    </source>
</evidence>
<dbReference type="PANTHER" id="PTHR47723:SF13">
    <property type="entry name" value="PUTATIVE-RELATED"/>
    <property type="match status" value="1"/>
</dbReference>
<protein>
    <recommendedName>
        <fullName evidence="1">Reverse transcriptase zinc-binding domain-containing protein</fullName>
    </recommendedName>
</protein>
<proteinExistence type="predicted"/>
<evidence type="ECO:0000313" key="3">
    <source>
        <dbReference type="Proteomes" id="UP001497516"/>
    </source>
</evidence>
<accession>A0AAV2GVN6</accession>